<dbReference type="RefSeq" id="WP_133908092.1">
    <property type="nucleotide sequence ID" value="NZ_SOCP01000022.1"/>
</dbReference>
<name>A0A4R7UX36_9PSEU</name>
<comment type="similarity">
    <text evidence="1">Belongs to the peptidase S33 family.</text>
</comment>
<dbReference type="Gene3D" id="3.40.50.1820">
    <property type="entry name" value="alpha/beta hydrolase"/>
    <property type="match status" value="1"/>
</dbReference>
<proteinExistence type="inferred from homology"/>
<feature type="domain" description="Peptidase S33 tripeptidyl aminopeptidase-like C-terminal" evidence="5">
    <location>
        <begin position="358"/>
        <end position="453"/>
    </location>
</feature>
<dbReference type="GO" id="GO:0016787">
    <property type="term" value="F:hydrolase activity"/>
    <property type="evidence" value="ECO:0007669"/>
    <property type="project" value="UniProtKB-KW"/>
</dbReference>
<accession>A0A4R7UX36</accession>
<dbReference type="EMBL" id="SOCP01000022">
    <property type="protein sequence ID" value="TDV40647.1"/>
    <property type="molecule type" value="Genomic_DNA"/>
</dbReference>
<evidence type="ECO:0000259" key="5">
    <source>
        <dbReference type="Pfam" id="PF08386"/>
    </source>
</evidence>
<dbReference type="PANTHER" id="PTHR43248">
    <property type="entry name" value="2-SUCCINYL-6-HYDROXY-2,4-CYCLOHEXADIENE-1-CARBOXYLATE SYNTHASE"/>
    <property type="match status" value="1"/>
</dbReference>
<dbReference type="PANTHER" id="PTHR43248:SF29">
    <property type="entry name" value="TRIPEPTIDYL AMINOPEPTIDASE"/>
    <property type="match status" value="1"/>
</dbReference>
<organism evidence="6 7">
    <name type="scientific">Actinophytocola oryzae</name>
    <dbReference type="NCBI Taxonomy" id="502181"/>
    <lineage>
        <taxon>Bacteria</taxon>
        <taxon>Bacillati</taxon>
        <taxon>Actinomycetota</taxon>
        <taxon>Actinomycetes</taxon>
        <taxon>Pseudonocardiales</taxon>
        <taxon>Pseudonocardiaceae</taxon>
    </lineage>
</organism>
<evidence type="ECO:0000256" key="1">
    <source>
        <dbReference type="ARBA" id="ARBA00010088"/>
    </source>
</evidence>
<dbReference type="InterPro" id="IPR051601">
    <property type="entry name" value="Serine_prot/Carboxylest_S33"/>
</dbReference>
<keyword evidence="2 4" id="KW-0732">Signal</keyword>
<evidence type="ECO:0000256" key="4">
    <source>
        <dbReference type="SAM" id="SignalP"/>
    </source>
</evidence>
<protein>
    <submittedName>
        <fullName evidence="6">Alpha/beta hydrolase family protein</fullName>
    </submittedName>
</protein>
<dbReference type="AlphaFoldDB" id="A0A4R7UX36"/>
<evidence type="ECO:0000313" key="7">
    <source>
        <dbReference type="Proteomes" id="UP000294927"/>
    </source>
</evidence>
<feature type="chain" id="PRO_5038624338" evidence="4">
    <location>
        <begin position="22"/>
        <end position="455"/>
    </location>
</feature>
<dbReference type="SUPFAM" id="SSF53474">
    <property type="entry name" value="alpha/beta-Hydrolases"/>
    <property type="match status" value="1"/>
</dbReference>
<dbReference type="OrthoDB" id="5519806at2"/>
<keyword evidence="7" id="KW-1185">Reference proteome</keyword>
<dbReference type="InterPro" id="IPR029058">
    <property type="entry name" value="AB_hydrolase_fold"/>
</dbReference>
<sequence length="455" mass="49110">MRLGSVLLTAALLTGSTTATATAAPAIDWQPCRDGTTVECATVTVPIDYARPEAGTIDVAIARSEATGRRQGTLFFMPGGPGDSGVDRLLRGNVVPDAVAERFDVVSFDPRGTNRSHPIMCDANLVAAMPNAVPEAGAHLADIQEYARDLGASCREHTGPLIDHVDTVSVARDIDTIRAALGERQLTLYGRSYGTLAGQMYAENFPRRVRGLVLDSVFDHGLPVSTFLTTQVATAEDSFTEFAKWCAADASCALHGQDVGQVYGELWDKAVAGELSLSPMNLSMDIVNRFYTPDWPGTANRLRELSGGVAATRAATTVPFPIPAFCGDQRVRFSSEREWLSLWHKQSAAGPTIRTHNAWLALSMCSAWPAATPNPQHVTDIDRGVPPVLILNSLHDPATSYEWAKDVHRQIDRSVLLTYDGWGHGVTTRTDCTKAVFTDYVVHGRTPRPGTHCAA</sequence>
<dbReference type="Proteomes" id="UP000294927">
    <property type="component" value="Unassembled WGS sequence"/>
</dbReference>
<dbReference type="Pfam" id="PF08386">
    <property type="entry name" value="Abhydrolase_4"/>
    <property type="match status" value="1"/>
</dbReference>
<keyword evidence="3 6" id="KW-0378">Hydrolase</keyword>
<reference evidence="6 7" key="1">
    <citation type="submission" date="2019-03" db="EMBL/GenBank/DDBJ databases">
        <title>Genomic Encyclopedia of Archaeal and Bacterial Type Strains, Phase II (KMG-II): from individual species to whole genera.</title>
        <authorList>
            <person name="Goeker M."/>
        </authorList>
    </citation>
    <scope>NUCLEOTIDE SEQUENCE [LARGE SCALE GENOMIC DNA]</scope>
    <source>
        <strain evidence="6 7">DSM 45499</strain>
    </source>
</reference>
<comment type="caution">
    <text evidence="6">The sequence shown here is derived from an EMBL/GenBank/DDBJ whole genome shotgun (WGS) entry which is preliminary data.</text>
</comment>
<evidence type="ECO:0000256" key="2">
    <source>
        <dbReference type="ARBA" id="ARBA00022729"/>
    </source>
</evidence>
<gene>
    <name evidence="6" type="ORF">CLV71_12235</name>
</gene>
<dbReference type="InterPro" id="IPR013595">
    <property type="entry name" value="Pept_S33_TAP-like_C"/>
</dbReference>
<evidence type="ECO:0000256" key="3">
    <source>
        <dbReference type="ARBA" id="ARBA00022801"/>
    </source>
</evidence>
<feature type="signal peptide" evidence="4">
    <location>
        <begin position="1"/>
        <end position="21"/>
    </location>
</feature>
<evidence type="ECO:0000313" key="6">
    <source>
        <dbReference type="EMBL" id="TDV40647.1"/>
    </source>
</evidence>